<sequence>MWCLLGKAATVLYCEPQLLELYEWASLRWHEFLQLPSKHAPGTRDSADCVASLDSRLAAFKRQPIIGGTAAASPLAQENMAESESEPESRTIPSKRKLSLSWSEQPAQQYESQTEHAKPSKFLGLLEGSSHTHIAPPTLTEKTNAADLPSSSSRHLVRPSYATNNLDDSGTHFYAFPTSEAFSIGPHRRPVSSNTTQGSNKHEYLIYGRNLAALHDKQQELTSFNACKRDELRNKTLSIIRWLEDLRIPQHTSKGGSCSICLSFYACGEAADTTRDSDVGTHRTRDSLNDAYSDGRCEIKPIIRMAIASLAAYDGHLFANMLAKVPLAIDAEVWFERRISYDGRWFSNLLLVYEEVMLAFYYSRNMRRGKGPLLRFPSHPPAPEPPAYQAIGKAYPKWDTAEEVASWEAAIGWWEGKCPICAGRGMDGQDIQHTLRQCTRGGS</sequence>
<gene>
    <name evidence="2" type="ORF">MGU_10842</name>
</gene>
<feature type="region of interest" description="Disordered" evidence="1">
    <location>
        <begin position="130"/>
        <end position="156"/>
    </location>
</feature>
<evidence type="ECO:0000256" key="1">
    <source>
        <dbReference type="SAM" id="MobiDB-lite"/>
    </source>
</evidence>
<dbReference type="Proteomes" id="UP000031192">
    <property type="component" value="Unassembled WGS sequence"/>
</dbReference>
<comment type="caution">
    <text evidence="2">The sequence shown here is derived from an EMBL/GenBank/DDBJ whole genome shotgun (WGS) entry which is preliminary data.</text>
</comment>
<dbReference type="AlphaFoldDB" id="A0A0B4HQS6"/>
<proteinExistence type="predicted"/>
<reference evidence="2 3" key="1">
    <citation type="journal article" date="2014" name="Proc. Natl. Acad. Sci. U.S.A.">
        <title>Trajectory and genomic determinants of fungal-pathogen speciation and host adaptation.</title>
        <authorList>
            <person name="Hu X."/>
            <person name="Xiao G."/>
            <person name="Zheng P."/>
            <person name="Shang Y."/>
            <person name="Su Y."/>
            <person name="Zhang X."/>
            <person name="Liu X."/>
            <person name="Zhan S."/>
            <person name="St Leger R.J."/>
            <person name="Wang C."/>
        </authorList>
    </citation>
    <scope>NUCLEOTIDE SEQUENCE [LARGE SCALE GENOMIC DNA]</scope>
    <source>
        <strain evidence="2 3">ARSEF 977</strain>
    </source>
</reference>
<keyword evidence="3" id="KW-1185">Reference proteome</keyword>
<evidence type="ECO:0000313" key="2">
    <source>
        <dbReference type="EMBL" id="KID81819.1"/>
    </source>
</evidence>
<dbReference type="EMBL" id="AZNH01000118">
    <property type="protein sequence ID" value="KID81819.1"/>
    <property type="molecule type" value="Genomic_DNA"/>
</dbReference>
<protein>
    <submittedName>
        <fullName evidence="2">Uncharacterized protein</fullName>
    </submittedName>
</protein>
<feature type="region of interest" description="Disordered" evidence="1">
    <location>
        <begin position="71"/>
        <end position="117"/>
    </location>
</feature>
<accession>A0A0B4HQS6</accession>
<dbReference type="HOGENOM" id="CLU_618321_0_0_1"/>
<name>A0A0B4HQS6_METGA</name>
<evidence type="ECO:0000313" key="3">
    <source>
        <dbReference type="Proteomes" id="UP000031192"/>
    </source>
</evidence>
<feature type="compositionally biased region" description="Polar residues" evidence="1">
    <location>
        <begin position="100"/>
        <end position="112"/>
    </location>
</feature>
<organism evidence="2 3">
    <name type="scientific">Metarhizium guizhouense (strain ARSEF 977)</name>
    <dbReference type="NCBI Taxonomy" id="1276136"/>
    <lineage>
        <taxon>Eukaryota</taxon>
        <taxon>Fungi</taxon>
        <taxon>Dikarya</taxon>
        <taxon>Ascomycota</taxon>
        <taxon>Pezizomycotina</taxon>
        <taxon>Sordariomycetes</taxon>
        <taxon>Hypocreomycetidae</taxon>
        <taxon>Hypocreales</taxon>
        <taxon>Clavicipitaceae</taxon>
        <taxon>Metarhizium</taxon>
    </lineage>
</organism>